<feature type="region of interest" description="Disordered" evidence="1">
    <location>
        <begin position="58"/>
        <end position="94"/>
    </location>
</feature>
<dbReference type="EMBL" id="JBBXMP010000092">
    <property type="protein sequence ID" value="KAL0062930.1"/>
    <property type="molecule type" value="Genomic_DNA"/>
</dbReference>
<evidence type="ECO:0000256" key="1">
    <source>
        <dbReference type="SAM" id="MobiDB-lite"/>
    </source>
</evidence>
<sequence length="581" mass="63819">MQQQPHHPPKHGGIPAYDFQPGPSPGDIAHAEVRAAASVSTPSLSPVQPLQQLTAFGSPAWSSENSPPAAPLVDPTLMNPPPTPSSSLLFSNSISSHSPPSPTIPFGGVAPLALGSLPPITSPLLSPSTTLASFPALLIGASYSRAEVVQEFNTLRMKIRELEQRVQHETYQRAAMQKSIDSWSKQVGQGFSDMQRDYECKIQELRELIEATRADERSSVGDSGDEEERKDVEGAGDEPVAAMAGSSVELASTHKIKDMVKKIFYLFLGTRALKKMSDFPEMKEGQTEDSLPLVKGSDEIREIRFDWNATGRSRHNVNKLSAMVTHSRKVGPTLVAGVGEILPKITDSDLLNRFVATYSTLRRNWKGPTVKKADEPAGLDAPLDNTKHANRASGKLKVRNRKRANAHTLEDAKWVQDTKYDAAFEVNHMSDDDDCYDENGQLVKSQYSSREPTYRSELCRKVYNTVDGVPDPAPSNQYLARVKGKPKEQPIRRAAEFAKRGRTWMYDSAWLKTNPEYSGELYVLHNGTAWGDPTDPVQQEGQKKDVKAEKKEKKKRKSDAEPGTGGKPAKKGKGAAATPQT</sequence>
<name>A0ABR2ZNU6_9AGAR</name>
<organism evidence="2 3">
    <name type="scientific">Marasmius tenuissimus</name>
    <dbReference type="NCBI Taxonomy" id="585030"/>
    <lineage>
        <taxon>Eukaryota</taxon>
        <taxon>Fungi</taxon>
        <taxon>Dikarya</taxon>
        <taxon>Basidiomycota</taxon>
        <taxon>Agaricomycotina</taxon>
        <taxon>Agaricomycetes</taxon>
        <taxon>Agaricomycetidae</taxon>
        <taxon>Agaricales</taxon>
        <taxon>Marasmiineae</taxon>
        <taxon>Marasmiaceae</taxon>
        <taxon>Marasmius</taxon>
    </lineage>
</organism>
<gene>
    <name evidence="2" type="ORF">AAF712_010192</name>
</gene>
<accession>A0ABR2ZNU6</accession>
<feature type="compositionally biased region" description="Basic and acidic residues" evidence="1">
    <location>
        <begin position="541"/>
        <end position="551"/>
    </location>
</feature>
<proteinExistence type="predicted"/>
<feature type="region of interest" description="Disordered" evidence="1">
    <location>
        <begin position="372"/>
        <end position="395"/>
    </location>
</feature>
<protein>
    <submittedName>
        <fullName evidence="2">Uncharacterized protein</fullName>
    </submittedName>
</protein>
<feature type="compositionally biased region" description="Low complexity" evidence="1">
    <location>
        <begin position="85"/>
        <end position="94"/>
    </location>
</feature>
<feature type="region of interest" description="Disordered" evidence="1">
    <location>
        <begin position="1"/>
        <end position="44"/>
    </location>
</feature>
<evidence type="ECO:0000313" key="2">
    <source>
        <dbReference type="EMBL" id="KAL0062930.1"/>
    </source>
</evidence>
<comment type="caution">
    <text evidence="2">The sequence shown here is derived from an EMBL/GenBank/DDBJ whole genome shotgun (WGS) entry which is preliminary data.</text>
</comment>
<feature type="region of interest" description="Disordered" evidence="1">
    <location>
        <begin position="532"/>
        <end position="581"/>
    </location>
</feature>
<dbReference type="Proteomes" id="UP001437256">
    <property type="component" value="Unassembled WGS sequence"/>
</dbReference>
<reference evidence="2 3" key="1">
    <citation type="submission" date="2024-05" db="EMBL/GenBank/DDBJ databases">
        <title>A draft genome resource for the thread blight pathogen Marasmius tenuissimus strain MS-2.</title>
        <authorList>
            <person name="Yulfo-Soto G.E."/>
            <person name="Baruah I.K."/>
            <person name="Amoako-Attah I."/>
            <person name="Bukari Y."/>
            <person name="Meinhardt L.W."/>
            <person name="Bailey B.A."/>
            <person name="Cohen S.P."/>
        </authorList>
    </citation>
    <scope>NUCLEOTIDE SEQUENCE [LARGE SCALE GENOMIC DNA]</scope>
    <source>
        <strain evidence="2 3">MS-2</strain>
    </source>
</reference>
<evidence type="ECO:0000313" key="3">
    <source>
        <dbReference type="Proteomes" id="UP001437256"/>
    </source>
</evidence>
<keyword evidence="3" id="KW-1185">Reference proteome</keyword>
<feature type="region of interest" description="Disordered" evidence="1">
    <location>
        <begin position="213"/>
        <end position="236"/>
    </location>
</feature>